<evidence type="ECO:0000313" key="1">
    <source>
        <dbReference type="EnsemblPlants" id="AVESA.00010b.r2.5AG0853530.1.CDS"/>
    </source>
</evidence>
<name>A0ACD5XU04_AVESA</name>
<evidence type="ECO:0000313" key="2">
    <source>
        <dbReference type="Proteomes" id="UP001732700"/>
    </source>
</evidence>
<sequence>MEEAQLYPMVSKSIVKISIGVSFHHGYVSDCEAHSADVIASAKNFPMPLENFEVALVFPDGNKYFPRKDNIKIVGNIALIHCNFPGDGINTNLVQALILSTRPLCMSDKVYTYSAYKGYTGVITPGFIIELQEDYFHHNCSATKRSQDGALVINTSGELVGLCYAFERYLISATVRAILRVY</sequence>
<protein>
    <submittedName>
        <fullName evidence="1">Uncharacterized protein</fullName>
    </submittedName>
</protein>
<keyword evidence="2" id="KW-1185">Reference proteome</keyword>
<accession>A0ACD5XU04</accession>
<proteinExistence type="predicted"/>
<reference evidence="1" key="2">
    <citation type="submission" date="2025-09" db="UniProtKB">
        <authorList>
            <consortium name="EnsemblPlants"/>
        </authorList>
    </citation>
    <scope>IDENTIFICATION</scope>
</reference>
<reference evidence="1" key="1">
    <citation type="submission" date="2021-05" db="EMBL/GenBank/DDBJ databases">
        <authorList>
            <person name="Scholz U."/>
            <person name="Mascher M."/>
            <person name="Fiebig A."/>
        </authorList>
    </citation>
    <scope>NUCLEOTIDE SEQUENCE [LARGE SCALE GENOMIC DNA]</scope>
</reference>
<dbReference type="Proteomes" id="UP001732700">
    <property type="component" value="Chromosome 5A"/>
</dbReference>
<organism evidence="1 2">
    <name type="scientific">Avena sativa</name>
    <name type="common">Oat</name>
    <dbReference type="NCBI Taxonomy" id="4498"/>
    <lineage>
        <taxon>Eukaryota</taxon>
        <taxon>Viridiplantae</taxon>
        <taxon>Streptophyta</taxon>
        <taxon>Embryophyta</taxon>
        <taxon>Tracheophyta</taxon>
        <taxon>Spermatophyta</taxon>
        <taxon>Magnoliopsida</taxon>
        <taxon>Liliopsida</taxon>
        <taxon>Poales</taxon>
        <taxon>Poaceae</taxon>
        <taxon>BOP clade</taxon>
        <taxon>Pooideae</taxon>
        <taxon>Poodae</taxon>
        <taxon>Poeae</taxon>
        <taxon>Poeae Chloroplast Group 1 (Aveneae type)</taxon>
        <taxon>Aveninae</taxon>
        <taxon>Avena</taxon>
    </lineage>
</organism>
<dbReference type="EnsemblPlants" id="AVESA.00010b.r2.5AG0853530.1">
    <property type="protein sequence ID" value="AVESA.00010b.r2.5AG0853530.1.CDS"/>
    <property type="gene ID" value="AVESA.00010b.r2.5AG0853530"/>
</dbReference>